<comment type="caution">
    <text evidence="8">The sequence shown here is derived from an EMBL/GenBank/DDBJ whole genome shotgun (WGS) entry which is preliminary data.</text>
</comment>
<dbReference type="InterPro" id="IPR043135">
    <property type="entry name" value="Fur_C"/>
</dbReference>
<accession>A0A2S4ATZ5</accession>
<dbReference type="GO" id="GO:0005829">
    <property type="term" value="C:cytosol"/>
    <property type="evidence" value="ECO:0007669"/>
    <property type="project" value="TreeGrafter"/>
</dbReference>
<keyword evidence="6" id="KW-0804">Transcription</keyword>
<dbReference type="InterPro" id="IPR002481">
    <property type="entry name" value="FUR"/>
</dbReference>
<evidence type="ECO:0000256" key="6">
    <source>
        <dbReference type="ARBA" id="ARBA00023163"/>
    </source>
</evidence>
<dbReference type="AlphaFoldDB" id="A0A2S4ATZ5"/>
<dbReference type="EMBL" id="PPXG01000001">
    <property type="protein sequence ID" value="POH84849.1"/>
    <property type="molecule type" value="Genomic_DNA"/>
</dbReference>
<evidence type="ECO:0000256" key="2">
    <source>
        <dbReference type="ARBA" id="ARBA00022491"/>
    </source>
</evidence>
<evidence type="ECO:0000313" key="8">
    <source>
        <dbReference type="EMBL" id="POH84849.1"/>
    </source>
</evidence>
<organism evidence="8 9">
    <name type="scientific">Stutzerimonas stutzeri</name>
    <name type="common">Pseudomonas stutzeri</name>
    <dbReference type="NCBI Taxonomy" id="316"/>
    <lineage>
        <taxon>Bacteria</taxon>
        <taxon>Pseudomonadati</taxon>
        <taxon>Pseudomonadota</taxon>
        <taxon>Gammaproteobacteria</taxon>
        <taxon>Pseudomonadales</taxon>
        <taxon>Pseudomonadaceae</taxon>
        <taxon>Stutzerimonas</taxon>
    </lineage>
</organism>
<comment type="similarity">
    <text evidence="1">Belongs to the Fur family.</text>
</comment>
<feature type="binding site" evidence="7">
    <location>
        <position position="130"/>
    </location>
    <ligand>
        <name>Zn(2+)</name>
        <dbReference type="ChEBI" id="CHEBI:29105"/>
    </ligand>
</feature>
<comment type="cofactor">
    <cofactor evidence="7">
        <name>Zn(2+)</name>
        <dbReference type="ChEBI" id="CHEBI:29105"/>
    </cofactor>
    <text evidence="7">Binds 1 zinc ion per subunit.</text>
</comment>
<feature type="binding site" evidence="7">
    <location>
        <position position="167"/>
    </location>
    <ligand>
        <name>Zn(2+)</name>
        <dbReference type="ChEBI" id="CHEBI:29105"/>
    </ligand>
</feature>
<dbReference type="InterPro" id="IPR036390">
    <property type="entry name" value="WH_DNA-bd_sf"/>
</dbReference>
<dbReference type="Gene3D" id="1.10.10.10">
    <property type="entry name" value="Winged helix-like DNA-binding domain superfamily/Winged helix DNA-binding domain"/>
    <property type="match status" value="1"/>
</dbReference>
<dbReference type="Gene3D" id="3.30.1490.190">
    <property type="match status" value="1"/>
</dbReference>
<dbReference type="GO" id="GO:1900376">
    <property type="term" value="P:regulation of secondary metabolite biosynthetic process"/>
    <property type="evidence" value="ECO:0007669"/>
    <property type="project" value="TreeGrafter"/>
</dbReference>
<dbReference type="PANTHER" id="PTHR33202">
    <property type="entry name" value="ZINC UPTAKE REGULATION PROTEIN"/>
    <property type="match status" value="1"/>
</dbReference>
<keyword evidence="7" id="KW-0479">Metal-binding</keyword>
<dbReference type="PANTHER" id="PTHR33202:SF6">
    <property type="entry name" value="ZINC UPTAKE REGULATION PROTEIN"/>
    <property type="match status" value="1"/>
</dbReference>
<dbReference type="GO" id="GO:0000976">
    <property type="term" value="F:transcription cis-regulatory region binding"/>
    <property type="evidence" value="ECO:0007669"/>
    <property type="project" value="TreeGrafter"/>
</dbReference>
<dbReference type="GO" id="GO:0008270">
    <property type="term" value="F:zinc ion binding"/>
    <property type="evidence" value="ECO:0007669"/>
    <property type="project" value="TreeGrafter"/>
</dbReference>
<dbReference type="Pfam" id="PF01475">
    <property type="entry name" value="FUR"/>
    <property type="match status" value="1"/>
</dbReference>
<gene>
    <name evidence="8" type="ORF">CXK91_02500</name>
</gene>
<keyword evidence="2" id="KW-0678">Repressor</keyword>
<evidence type="ECO:0000256" key="3">
    <source>
        <dbReference type="ARBA" id="ARBA00022833"/>
    </source>
</evidence>
<sequence>MVCYIVTYIYTDHCMNRQRHRMVGERQTEQVALDDAADDRLAQNVALTPIRRQVLMLLQRHPEGIKAYHLLAIIRTLKPNAAPPTVYRALNYLVAHGLAHKISCMNMFIACDRSQHPQNDVGVFLVCPHCHSVKELHDDAASHALNEALALAGYRLDRSVMEIGAVCPGCTQANAPT</sequence>
<evidence type="ECO:0000256" key="4">
    <source>
        <dbReference type="ARBA" id="ARBA00023015"/>
    </source>
</evidence>
<protein>
    <submittedName>
        <fullName evidence="8">Fur family transcriptional regulator</fullName>
    </submittedName>
</protein>
<evidence type="ECO:0000256" key="7">
    <source>
        <dbReference type="PIRSR" id="PIRSR602481-1"/>
    </source>
</evidence>
<feature type="binding site" evidence="7">
    <location>
        <position position="127"/>
    </location>
    <ligand>
        <name>Zn(2+)</name>
        <dbReference type="ChEBI" id="CHEBI:29105"/>
    </ligand>
</feature>
<feature type="binding site" evidence="7">
    <location>
        <position position="170"/>
    </location>
    <ligand>
        <name>Zn(2+)</name>
        <dbReference type="ChEBI" id="CHEBI:29105"/>
    </ligand>
</feature>
<dbReference type="GO" id="GO:0003700">
    <property type="term" value="F:DNA-binding transcription factor activity"/>
    <property type="evidence" value="ECO:0007669"/>
    <property type="project" value="InterPro"/>
</dbReference>
<proteinExistence type="inferred from homology"/>
<dbReference type="OrthoDB" id="9801127at2"/>
<dbReference type="InterPro" id="IPR036388">
    <property type="entry name" value="WH-like_DNA-bd_sf"/>
</dbReference>
<keyword evidence="3 7" id="KW-0862">Zinc</keyword>
<dbReference type="GO" id="GO:0045892">
    <property type="term" value="P:negative regulation of DNA-templated transcription"/>
    <property type="evidence" value="ECO:0007669"/>
    <property type="project" value="TreeGrafter"/>
</dbReference>
<reference evidence="8 9" key="1">
    <citation type="submission" date="2018-01" db="EMBL/GenBank/DDBJ databases">
        <title>Denitrification phenotypes of diverse strains of Pseudomonas stutzeri.</title>
        <authorList>
            <person name="Milligan D.A."/>
            <person name="Bergaust L."/>
            <person name="Bakken L.R."/>
            <person name="Frostegard A."/>
        </authorList>
    </citation>
    <scope>NUCLEOTIDE SEQUENCE [LARGE SCALE GENOMIC DNA]</scope>
    <source>
        <strain evidence="8 9">24a13</strain>
    </source>
</reference>
<keyword evidence="5" id="KW-0238">DNA-binding</keyword>
<evidence type="ECO:0000313" key="9">
    <source>
        <dbReference type="Proteomes" id="UP000237068"/>
    </source>
</evidence>
<evidence type="ECO:0000256" key="5">
    <source>
        <dbReference type="ARBA" id="ARBA00023125"/>
    </source>
</evidence>
<dbReference type="SUPFAM" id="SSF46785">
    <property type="entry name" value="Winged helix' DNA-binding domain"/>
    <property type="match status" value="1"/>
</dbReference>
<evidence type="ECO:0000256" key="1">
    <source>
        <dbReference type="ARBA" id="ARBA00007957"/>
    </source>
</evidence>
<dbReference type="Proteomes" id="UP000237068">
    <property type="component" value="Unassembled WGS sequence"/>
</dbReference>
<name>A0A2S4ATZ5_STUST</name>
<keyword evidence="4" id="KW-0805">Transcription regulation</keyword>